<evidence type="ECO:0000259" key="1">
    <source>
        <dbReference type="Pfam" id="PF02627"/>
    </source>
</evidence>
<dbReference type="PANTHER" id="PTHR33930:SF2">
    <property type="entry name" value="BLR3452 PROTEIN"/>
    <property type="match status" value="1"/>
</dbReference>
<dbReference type="InterPro" id="IPR003779">
    <property type="entry name" value="CMD-like"/>
</dbReference>
<dbReference type="Proteomes" id="UP000046155">
    <property type="component" value="Unassembled WGS sequence"/>
</dbReference>
<keyword evidence="3" id="KW-1185">Reference proteome</keyword>
<dbReference type="EMBL" id="CDRZ01000239">
    <property type="protein sequence ID" value="CEO89225.1"/>
    <property type="molecule type" value="Genomic_DNA"/>
</dbReference>
<reference evidence="3" key="1">
    <citation type="submission" date="2015-01" db="EMBL/GenBank/DDBJ databases">
        <authorList>
            <person name="Manzoor Shahid"/>
            <person name="Zubair Saima"/>
        </authorList>
    </citation>
    <scope>NUCLEOTIDE SEQUENCE [LARGE SCALE GENOMIC DNA]</scope>
    <source>
        <strain evidence="3">Sp3</strain>
    </source>
</reference>
<dbReference type="SUPFAM" id="SSF69118">
    <property type="entry name" value="AhpD-like"/>
    <property type="match status" value="1"/>
</dbReference>
<dbReference type="PANTHER" id="PTHR33930">
    <property type="entry name" value="ALKYL HYDROPEROXIDE REDUCTASE AHPD"/>
    <property type="match status" value="1"/>
</dbReference>
<evidence type="ECO:0000313" key="2">
    <source>
        <dbReference type="EMBL" id="CEO89225.1"/>
    </source>
</evidence>
<dbReference type="Gene3D" id="1.20.1290.10">
    <property type="entry name" value="AhpD-like"/>
    <property type="match status" value="1"/>
</dbReference>
<sequence>MNESLQVIRLLQEGRQAIQEALPGLMEGSSRITQSVNVPGLIPHKVKELIAVGIAVGIRCQPCIVHHVKEALDRGATADEIMEACSIAIAMGGGPSIAYTSYVVQALKDFKAWKKEEDKGGSQDAV</sequence>
<protein>
    <recommendedName>
        <fullName evidence="1">Carboxymuconolactone decarboxylase-like domain-containing protein</fullName>
    </recommendedName>
</protein>
<feature type="domain" description="Carboxymuconolactone decarboxylase-like" evidence="1">
    <location>
        <begin position="27"/>
        <end position="99"/>
    </location>
</feature>
<proteinExistence type="predicted"/>
<dbReference type="NCBIfam" id="TIGR00778">
    <property type="entry name" value="ahpD_dom"/>
    <property type="match status" value="1"/>
</dbReference>
<evidence type="ECO:0000313" key="3">
    <source>
        <dbReference type="Proteomes" id="UP000046155"/>
    </source>
</evidence>
<name>A0A0B7MGP6_9FIRM</name>
<dbReference type="GO" id="GO:0051920">
    <property type="term" value="F:peroxiredoxin activity"/>
    <property type="evidence" value="ECO:0007669"/>
    <property type="project" value="InterPro"/>
</dbReference>
<dbReference type="RefSeq" id="WP_044665220.1">
    <property type="nucleotide sequence ID" value="NZ_CDRZ01000239.1"/>
</dbReference>
<organism evidence="2 3">
    <name type="scientific">Syntrophaceticus schinkii</name>
    <dbReference type="NCBI Taxonomy" id="499207"/>
    <lineage>
        <taxon>Bacteria</taxon>
        <taxon>Bacillati</taxon>
        <taxon>Bacillota</taxon>
        <taxon>Clostridia</taxon>
        <taxon>Thermoanaerobacterales</taxon>
        <taxon>Thermoanaerobacterales Family III. Incertae Sedis</taxon>
        <taxon>Syntrophaceticus</taxon>
    </lineage>
</organism>
<dbReference type="InterPro" id="IPR004675">
    <property type="entry name" value="AhpD_core"/>
</dbReference>
<dbReference type="InterPro" id="IPR029032">
    <property type="entry name" value="AhpD-like"/>
</dbReference>
<gene>
    <name evidence="2" type="ORF">SSCH_420018</name>
</gene>
<dbReference type="AlphaFoldDB" id="A0A0B7MGP6"/>
<dbReference type="Pfam" id="PF02627">
    <property type="entry name" value="CMD"/>
    <property type="match status" value="1"/>
</dbReference>
<accession>A0A0B7MGP6</accession>